<accession>A0A2N0BCZ7</accession>
<dbReference type="Proteomes" id="UP000232122">
    <property type="component" value="Unassembled WGS sequence"/>
</dbReference>
<dbReference type="RefSeq" id="WP_100745593.1">
    <property type="nucleotide sequence ID" value="NZ_NPEF02000023.1"/>
</dbReference>
<comment type="caution">
    <text evidence="3">The sequence shown here is derived from an EMBL/GenBank/DDBJ whole genome shotgun (WGS) entry which is preliminary data.</text>
</comment>
<reference evidence="2 4" key="2">
    <citation type="journal article" date="2018" name="Microb. Genom.">
        <title>Deciphering the unexplored Leptospira diversity from soils uncovers genomic evolution to virulence.</title>
        <authorList>
            <person name="Thibeaux R."/>
            <person name="Iraola G."/>
            <person name="Ferres I."/>
            <person name="Bierque E."/>
            <person name="Girault D."/>
            <person name="Soupe-Gilbert M.E."/>
            <person name="Picardeau M."/>
            <person name="Goarant C."/>
        </authorList>
    </citation>
    <scope>NUCLEOTIDE SEQUENCE [LARGE SCALE GENOMIC DNA]</scope>
    <source>
        <strain evidence="2 4">ATI7-C-A5</strain>
    </source>
</reference>
<keyword evidence="4" id="KW-1185">Reference proteome</keyword>
<proteinExistence type="predicted"/>
<keyword evidence="1" id="KW-0472">Membrane</keyword>
<reference evidence="3" key="1">
    <citation type="submission" date="2017-07" db="EMBL/GenBank/DDBJ databases">
        <title>Leptospira spp. isolated from tropical soils.</title>
        <authorList>
            <person name="Thibeaux R."/>
            <person name="Iraola G."/>
            <person name="Ferres I."/>
            <person name="Bierque E."/>
            <person name="Girault D."/>
            <person name="Soupe-Gilbert M.-E."/>
            <person name="Picardeau M."/>
            <person name="Goarant C."/>
        </authorList>
    </citation>
    <scope>NUCLEOTIDE SEQUENCE [LARGE SCALE GENOMIC DNA]</scope>
    <source>
        <strain evidence="3">ATI7-C-A5</strain>
    </source>
</reference>
<feature type="transmembrane region" description="Helical" evidence="1">
    <location>
        <begin position="82"/>
        <end position="103"/>
    </location>
</feature>
<dbReference type="NCBIfam" id="NF047610">
    <property type="entry name" value="LIMLP_18675_fam"/>
    <property type="match status" value="1"/>
</dbReference>
<dbReference type="EMBL" id="NPEF01000015">
    <property type="protein sequence ID" value="PJZ94426.1"/>
    <property type="molecule type" value="Genomic_DNA"/>
</dbReference>
<accession>A0A2N0BQ04</accession>
<keyword evidence="1" id="KW-1133">Transmembrane helix</keyword>
<organism evidence="3">
    <name type="scientific">Leptospira ellisii</name>
    <dbReference type="NCBI Taxonomy" id="2023197"/>
    <lineage>
        <taxon>Bacteria</taxon>
        <taxon>Pseudomonadati</taxon>
        <taxon>Spirochaetota</taxon>
        <taxon>Spirochaetia</taxon>
        <taxon>Leptospirales</taxon>
        <taxon>Leptospiraceae</taxon>
        <taxon>Leptospira</taxon>
    </lineage>
</organism>
<evidence type="ECO:0000313" key="2">
    <source>
        <dbReference type="EMBL" id="MDV6237340.1"/>
    </source>
</evidence>
<evidence type="ECO:0000313" key="3">
    <source>
        <dbReference type="EMBL" id="PJZ94426.1"/>
    </source>
</evidence>
<name>A0A2N0BCZ7_9LEPT</name>
<evidence type="ECO:0000256" key="1">
    <source>
        <dbReference type="SAM" id="Phobius"/>
    </source>
</evidence>
<dbReference type="OrthoDB" id="339225at2"/>
<keyword evidence="1" id="KW-0812">Transmembrane</keyword>
<dbReference type="NCBIfam" id="NF047611">
    <property type="entry name" value="LIC20162_fam"/>
    <property type="match status" value="1"/>
</dbReference>
<feature type="transmembrane region" description="Helical" evidence="1">
    <location>
        <begin position="35"/>
        <end position="55"/>
    </location>
</feature>
<sequence length="196" mass="22199">MKRNQKRIYPGWDSLNGGEVTAASARLRINFLPPVLATFVLGGALYVCFLLGGLASEYLRRFVEFLLIPKVLNLPILQNPGLYAAAGYLVFGYIGLAFVFDWIRFIRRSVFTSVHLRGDVLFLKTRSFVGTNVFRWNRTENGVRFVHQTGALRKLLGLERILISVSESEGGVGRGFISPYFFREKNRSLLRGLSLY</sequence>
<dbReference type="AlphaFoldDB" id="A0A2N0BCZ7"/>
<reference evidence="2" key="3">
    <citation type="submission" date="2023-10" db="EMBL/GenBank/DDBJ databases">
        <authorList>
            <person name="Picardeau M."/>
            <person name="Thibeaux R."/>
        </authorList>
    </citation>
    <scope>NUCLEOTIDE SEQUENCE</scope>
    <source>
        <strain evidence="2">ATI7-C-A5</strain>
    </source>
</reference>
<protein>
    <submittedName>
        <fullName evidence="3">Uncharacterized protein</fullName>
    </submittedName>
</protein>
<evidence type="ECO:0000313" key="4">
    <source>
        <dbReference type="Proteomes" id="UP000232122"/>
    </source>
</evidence>
<dbReference type="EMBL" id="NPEF02000023">
    <property type="protein sequence ID" value="MDV6237340.1"/>
    <property type="molecule type" value="Genomic_DNA"/>
</dbReference>
<gene>
    <name evidence="2" type="ORF">CH379_017035</name>
    <name evidence="3" type="ORF">CH379_02600</name>
</gene>